<proteinExistence type="predicted"/>
<dbReference type="SUPFAM" id="SSF81301">
    <property type="entry name" value="Nucleotidyltransferase"/>
    <property type="match status" value="1"/>
</dbReference>
<dbReference type="SUPFAM" id="SSF81631">
    <property type="entry name" value="PAP/OAS1 substrate-binding domain"/>
    <property type="match status" value="1"/>
</dbReference>
<organism evidence="1 2">
    <name type="scientific">Paenibacillus cremeus</name>
    <dbReference type="NCBI Taxonomy" id="2163881"/>
    <lineage>
        <taxon>Bacteria</taxon>
        <taxon>Bacillati</taxon>
        <taxon>Bacillota</taxon>
        <taxon>Bacilli</taxon>
        <taxon>Bacillales</taxon>
        <taxon>Paenibacillaceae</taxon>
        <taxon>Paenibacillus</taxon>
    </lineage>
</organism>
<gene>
    <name evidence="1" type="primary">ant(6)</name>
    <name evidence="1" type="ORF">FPZ49_22465</name>
</gene>
<keyword evidence="1" id="KW-0548">Nucleotidyltransferase</keyword>
<dbReference type="Gene3D" id="1.20.120.330">
    <property type="entry name" value="Nucleotidyltransferases domain 2"/>
    <property type="match status" value="1"/>
</dbReference>
<name>A0A559K6N7_9BACL</name>
<dbReference type="Pfam" id="PF04439">
    <property type="entry name" value="Adenyl_transf"/>
    <property type="match status" value="1"/>
</dbReference>
<accession>A0A559K6N7</accession>
<dbReference type="Proteomes" id="UP000317036">
    <property type="component" value="Unassembled WGS sequence"/>
</dbReference>
<dbReference type="InterPro" id="IPR007530">
    <property type="entry name" value="Aminoglycoside_adenylylTfrase"/>
</dbReference>
<evidence type="ECO:0000313" key="1">
    <source>
        <dbReference type="EMBL" id="TVY07791.1"/>
    </source>
</evidence>
<dbReference type="EMBL" id="VNJI01000032">
    <property type="protein sequence ID" value="TVY07791.1"/>
    <property type="molecule type" value="Genomic_DNA"/>
</dbReference>
<dbReference type="InterPro" id="IPR043519">
    <property type="entry name" value="NT_sf"/>
</dbReference>
<comment type="caution">
    <text evidence="1">The sequence shown here is derived from an EMBL/GenBank/DDBJ whole genome shotgun (WGS) entry which is preliminary data.</text>
</comment>
<evidence type="ECO:0000313" key="2">
    <source>
        <dbReference type="Proteomes" id="UP000317036"/>
    </source>
</evidence>
<keyword evidence="2" id="KW-1185">Reference proteome</keyword>
<keyword evidence="1" id="KW-0808">Transferase</keyword>
<dbReference type="Gene3D" id="3.30.460.10">
    <property type="entry name" value="Beta Polymerase, domain 2"/>
    <property type="match status" value="1"/>
</dbReference>
<dbReference type="OrthoDB" id="9776406at2"/>
<reference evidence="1 2" key="1">
    <citation type="submission" date="2019-07" db="EMBL/GenBank/DDBJ databases">
        <authorList>
            <person name="Kim J."/>
        </authorList>
    </citation>
    <scope>NUCLEOTIDE SEQUENCE [LARGE SCALE GENOMIC DNA]</scope>
    <source>
        <strain evidence="1 2">JC52</strain>
    </source>
</reference>
<dbReference type="PIRSF" id="PIRSF000812">
    <property type="entry name" value="AAD"/>
    <property type="match status" value="1"/>
</dbReference>
<dbReference type="AlphaFoldDB" id="A0A559K6N7"/>
<protein>
    <submittedName>
        <fullName evidence="1">Aminoglycoside 6-adenylyltransferase</fullName>
    </submittedName>
</protein>
<dbReference type="GO" id="GO:0016779">
    <property type="term" value="F:nucleotidyltransferase activity"/>
    <property type="evidence" value="ECO:0007669"/>
    <property type="project" value="UniProtKB-KW"/>
</dbReference>
<sequence length="284" mass="33348">MRAENEVLDQLQQYAQTDPKVRAVLLNGSRVNPNAPQDLFNDYDVVFAVDEPEYYARHQEWIGTFGELIMMQQNTIQEHGEQWYIFLMLFMDGVRIDLSFKKVEYINAHDEDSLTKVLLDKDQRIKPYAPPSDQSYVTHCPSKQEYDDVLNEIWWCSTNVAKGIWREELSYAKFMLDVIVKDAVIKLLLWHVGLHHDWSANVGKAGKWLEDFLSPELWEAFVRTYPGVRYEELWDALLATGELTRTVGVELAERLGYDYQVEDDRRVTAYLHKVRQLPKDAEYF</sequence>